<name>A0AA36H3B9_CYLNA</name>
<accession>A0AA36H3B9</accession>
<protein>
    <submittedName>
        <fullName evidence="2">Uncharacterized protein</fullName>
    </submittedName>
</protein>
<gene>
    <name evidence="2" type="ORF">CYNAS_LOCUS14968</name>
</gene>
<evidence type="ECO:0000313" key="2">
    <source>
        <dbReference type="EMBL" id="CAJ0602985.1"/>
    </source>
</evidence>
<keyword evidence="1" id="KW-1133">Transmembrane helix</keyword>
<keyword evidence="1" id="KW-0812">Transmembrane</keyword>
<comment type="caution">
    <text evidence="2">The sequence shown here is derived from an EMBL/GenBank/DDBJ whole genome shotgun (WGS) entry which is preliminary data.</text>
</comment>
<feature type="transmembrane region" description="Helical" evidence="1">
    <location>
        <begin position="26"/>
        <end position="45"/>
    </location>
</feature>
<keyword evidence="1" id="KW-0472">Membrane</keyword>
<evidence type="ECO:0000256" key="1">
    <source>
        <dbReference type="SAM" id="Phobius"/>
    </source>
</evidence>
<dbReference type="AlphaFoldDB" id="A0AA36H3B9"/>
<reference evidence="2" key="1">
    <citation type="submission" date="2023-07" db="EMBL/GenBank/DDBJ databases">
        <authorList>
            <consortium name="CYATHOMIX"/>
        </authorList>
    </citation>
    <scope>NUCLEOTIDE SEQUENCE</scope>
    <source>
        <strain evidence="2">N/A</strain>
    </source>
</reference>
<keyword evidence="3" id="KW-1185">Reference proteome</keyword>
<proteinExistence type="predicted"/>
<dbReference type="Proteomes" id="UP001176961">
    <property type="component" value="Unassembled WGS sequence"/>
</dbReference>
<evidence type="ECO:0000313" key="3">
    <source>
        <dbReference type="Proteomes" id="UP001176961"/>
    </source>
</evidence>
<organism evidence="2 3">
    <name type="scientific">Cylicocyclus nassatus</name>
    <name type="common">Nematode worm</name>
    <dbReference type="NCBI Taxonomy" id="53992"/>
    <lineage>
        <taxon>Eukaryota</taxon>
        <taxon>Metazoa</taxon>
        <taxon>Ecdysozoa</taxon>
        <taxon>Nematoda</taxon>
        <taxon>Chromadorea</taxon>
        <taxon>Rhabditida</taxon>
        <taxon>Rhabditina</taxon>
        <taxon>Rhabditomorpha</taxon>
        <taxon>Strongyloidea</taxon>
        <taxon>Strongylidae</taxon>
        <taxon>Cylicocyclus</taxon>
    </lineage>
</organism>
<sequence length="86" mass="9870">MASFSSFDQCYAVASNRMILLRLQQLILLVFVTYTIALATVWSNLLQCNSLWTLTCLSSIHLLHKAWYPADRAMITALHWKMMSTT</sequence>
<dbReference type="EMBL" id="CATQJL010000305">
    <property type="protein sequence ID" value="CAJ0602985.1"/>
    <property type="molecule type" value="Genomic_DNA"/>
</dbReference>